<dbReference type="PROSITE" id="PS50966">
    <property type="entry name" value="ZF_SWIM"/>
    <property type="match status" value="1"/>
</dbReference>
<dbReference type="InterPro" id="IPR038718">
    <property type="entry name" value="SNF2-like_sf"/>
</dbReference>
<feature type="region of interest" description="Disordered" evidence="3">
    <location>
        <begin position="1010"/>
        <end position="1032"/>
    </location>
</feature>
<dbReference type="PROSITE" id="PS51192">
    <property type="entry name" value="HELICASE_ATP_BIND_1"/>
    <property type="match status" value="1"/>
</dbReference>
<feature type="region of interest" description="Disordered" evidence="3">
    <location>
        <begin position="102"/>
        <end position="129"/>
    </location>
</feature>
<dbReference type="GO" id="GO:0008270">
    <property type="term" value="F:zinc ion binding"/>
    <property type="evidence" value="ECO:0007669"/>
    <property type="project" value="UniProtKB-KW"/>
</dbReference>
<dbReference type="PROSITE" id="PS51194">
    <property type="entry name" value="HELICASE_CTER"/>
    <property type="match status" value="1"/>
</dbReference>
<organism evidence="7 8">
    <name type="scientific">Actinomyces bowdenii</name>
    <dbReference type="NCBI Taxonomy" id="131109"/>
    <lineage>
        <taxon>Bacteria</taxon>
        <taxon>Bacillati</taxon>
        <taxon>Actinomycetota</taxon>
        <taxon>Actinomycetes</taxon>
        <taxon>Actinomycetales</taxon>
        <taxon>Actinomycetaceae</taxon>
        <taxon>Actinomyces</taxon>
    </lineage>
</organism>
<name>A0A853EIM7_9ACTO</name>
<feature type="compositionally biased region" description="Low complexity" evidence="3">
    <location>
        <begin position="747"/>
        <end position="765"/>
    </location>
</feature>
<comment type="caution">
    <text evidence="7">The sequence shown here is derived from an EMBL/GenBank/DDBJ whole genome shotgun (WGS) entry which is preliminary data.</text>
</comment>
<dbReference type="Pfam" id="PF00271">
    <property type="entry name" value="Helicase_C"/>
    <property type="match status" value="1"/>
</dbReference>
<dbReference type="Gene3D" id="3.40.50.10810">
    <property type="entry name" value="Tandem AAA-ATPase domain"/>
    <property type="match status" value="2"/>
</dbReference>
<gene>
    <name evidence="7" type="ORF">HZZ05_05595</name>
</gene>
<dbReference type="Gene3D" id="3.40.50.300">
    <property type="entry name" value="P-loop containing nucleotide triphosphate hydrolases"/>
    <property type="match status" value="1"/>
</dbReference>
<sequence>MSRAIRAGDWPERLSDEEIITGVGQRAYARGRDYALRGRVRDLAIAGQGELISAEVQGSGRRAYQTLIVRGAEGGWVGSCSCPVGVNCKHSAAVLLTARALAEDEDSGQDPDGSAGRVPRRSPRPSPSWELQLSRILRQERRSAGRRMALEITDEHSTGWSSWGGDEGLSMTPLIEGKRGWNRQGASWERVCSGALDDEADAAALGALRELASLAPESLFYSSARIPLADSPAWVWEGLGRAVEAGITLTTAQKGGAAVRIVPGLQAGVAMHHQGGDGTQLIISPIVKHVEVEELMSLPEGLMPDLLAVGEPVHGYYAWMPTGELLLLPLDPRPGPALAEMLAHSESIVVPSGDLERFEAEHLEAVSRALPVLVNETAVELPDPAQPVLVLGVRVDPEGHRMTTGWQVRYRTSSGQERGRHEAGSLGDLASAWTGGRSGPGGPGRAGAARDTSAEASLARQAAGALAPLAPGHGDLTRPLSLSGMDTARFITRTLPLLQDMPGFEVEVGGDVPDYRESEHAPLITTEIADDDDRPDWFSLRIRVRVGQEEIPIPRVMAALAAGQEEVLLDSGAWVSLDRPEIHTLARLMEEGRELEDSPGSLRVTSLQAGYYEELEALGVVSRASLRWKERVGRLLERTEAAEAAGGAGGAEGLPAPEGMRAELRPYQLEGYRWLDMLRSAGLGGVLADDMGLGKTVQVLAAIQRMIEAAGARGPEPQALGPGRGSIADQGAETPPGAPGQPRESGDGAADPAVGAGAQARAVGEGADEQGTRAVQPVLVIAPTSVVGSWVEQAERFCPGLRVRAVTRTAAKREEPLAAIAERADIVVTSYTIARLCEEEFVEQEWDWVVCDEAQFLKNRASATYKAVRRLRTPSTVAITGTPLENSLMDLWSLLSIAAPGLLPGPERFGQVYRRPIDHGDLEALARLRRRMRPFLLRRTKEQVAAELPAKTEQVLSIELDPRHRHAYDQRLARERQKILGLLEQDSAQARFSALKSLTTLRQMALDPALIEGPQPSGGPGAAKGGRSEARGRPTAKVAALLERLEPILAEGHRALVFSQFTRYLTGVREHLEARGMRTAYLDGATTDRQGVIDSFRSGQAEVFLISLKAGGFGLTLTEADYVFLLDPWWNPQTEEQAVDRTHRIGQDKPVMVYRMVSAQTIEDKVMALKEKKAELFGRVVEGSADPQERGPASTSGPAALSAAEIRALIEG</sequence>
<dbReference type="Pfam" id="PF00176">
    <property type="entry name" value="SNF2-rel_dom"/>
    <property type="match status" value="1"/>
</dbReference>
<dbReference type="GO" id="GO:0005524">
    <property type="term" value="F:ATP binding"/>
    <property type="evidence" value="ECO:0007669"/>
    <property type="project" value="InterPro"/>
</dbReference>
<dbReference type="CDD" id="cd18793">
    <property type="entry name" value="SF2_C_SNF"/>
    <property type="match status" value="1"/>
</dbReference>
<dbReference type="EMBL" id="JACBXV010000055">
    <property type="protein sequence ID" value="NYS68994.1"/>
    <property type="molecule type" value="Genomic_DNA"/>
</dbReference>
<dbReference type="GO" id="GO:0004386">
    <property type="term" value="F:helicase activity"/>
    <property type="evidence" value="ECO:0007669"/>
    <property type="project" value="UniProtKB-KW"/>
</dbReference>
<dbReference type="InterPro" id="IPR000330">
    <property type="entry name" value="SNF2_N"/>
</dbReference>
<reference evidence="7 8" key="1">
    <citation type="submission" date="2020-07" db="EMBL/GenBank/DDBJ databases">
        <title>MOT database genomes.</title>
        <authorList>
            <person name="Joseph S."/>
            <person name="Aduse-Opoku J."/>
            <person name="Hashim A."/>
            <person name="Wade W."/>
            <person name="Curtis M."/>
        </authorList>
    </citation>
    <scope>NUCLEOTIDE SEQUENCE [LARGE SCALE GENOMIC DNA]</scope>
    <source>
        <strain evidence="7 8">WMus004</strain>
    </source>
</reference>
<evidence type="ECO:0000256" key="1">
    <source>
        <dbReference type="ARBA" id="ARBA00022801"/>
    </source>
</evidence>
<dbReference type="Proteomes" id="UP000572528">
    <property type="component" value="Unassembled WGS sequence"/>
</dbReference>
<feature type="region of interest" description="Disordered" evidence="3">
    <location>
        <begin position="713"/>
        <end position="769"/>
    </location>
</feature>
<dbReference type="GO" id="GO:0016787">
    <property type="term" value="F:hydrolase activity"/>
    <property type="evidence" value="ECO:0007669"/>
    <property type="project" value="UniProtKB-KW"/>
</dbReference>
<dbReference type="PANTHER" id="PTHR10799">
    <property type="entry name" value="SNF2/RAD54 HELICASE FAMILY"/>
    <property type="match status" value="1"/>
</dbReference>
<keyword evidence="7" id="KW-0547">Nucleotide-binding</keyword>
<dbReference type="InterPro" id="IPR007527">
    <property type="entry name" value="Znf_SWIM"/>
</dbReference>
<keyword evidence="7" id="KW-0347">Helicase</keyword>
<dbReference type="InterPro" id="IPR014001">
    <property type="entry name" value="Helicase_ATP-bd"/>
</dbReference>
<evidence type="ECO:0000259" key="6">
    <source>
        <dbReference type="PROSITE" id="PS51194"/>
    </source>
</evidence>
<feature type="region of interest" description="Disordered" evidence="3">
    <location>
        <begin position="412"/>
        <end position="454"/>
    </location>
</feature>
<keyword evidence="2" id="KW-0862">Zinc</keyword>
<keyword evidence="7" id="KW-0067">ATP-binding</keyword>
<evidence type="ECO:0000256" key="2">
    <source>
        <dbReference type="PROSITE-ProRule" id="PRU00325"/>
    </source>
</evidence>
<accession>A0A853EIM7</accession>
<feature type="compositionally biased region" description="Gly residues" evidence="3">
    <location>
        <begin position="436"/>
        <end position="445"/>
    </location>
</feature>
<feature type="domain" description="SWIM-type" evidence="4">
    <location>
        <begin position="65"/>
        <end position="99"/>
    </location>
</feature>
<evidence type="ECO:0000313" key="8">
    <source>
        <dbReference type="Proteomes" id="UP000572528"/>
    </source>
</evidence>
<keyword evidence="1" id="KW-0378">Hydrolase</keyword>
<keyword evidence="2" id="KW-0863">Zinc-finger</keyword>
<evidence type="ECO:0000259" key="5">
    <source>
        <dbReference type="PROSITE" id="PS51192"/>
    </source>
</evidence>
<dbReference type="InterPro" id="IPR001650">
    <property type="entry name" value="Helicase_C-like"/>
</dbReference>
<feature type="domain" description="Helicase ATP-binding" evidence="5">
    <location>
        <begin position="676"/>
        <end position="901"/>
    </location>
</feature>
<feature type="domain" description="Helicase C-terminal" evidence="6">
    <location>
        <begin position="1041"/>
        <end position="1193"/>
    </location>
</feature>
<evidence type="ECO:0000259" key="4">
    <source>
        <dbReference type="PROSITE" id="PS50966"/>
    </source>
</evidence>
<dbReference type="SMART" id="SM00487">
    <property type="entry name" value="DEXDc"/>
    <property type="match status" value="1"/>
</dbReference>
<evidence type="ECO:0000256" key="3">
    <source>
        <dbReference type="SAM" id="MobiDB-lite"/>
    </source>
</evidence>
<dbReference type="RefSeq" id="WP_179900304.1">
    <property type="nucleotide sequence ID" value="NZ_JACBXV010000055.1"/>
</dbReference>
<dbReference type="InterPro" id="IPR027417">
    <property type="entry name" value="P-loop_NTPase"/>
</dbReference>
<dbReference type="InterPro" id="IPR049730">
    <property type="entry name" value="SNF2/RAD54-like_C"/>
</dbReference>
<protein>
    <submittedName>
        <fullName evidence="7">DEAD/DEAH box helicase</fullName>
    </submittedName>
</protein>
<dbReference type="SUPFAM" id="SSF52540">
    <property type="entry name" value="P-loop containing nucleoside triphosphate hydrolases"/>
    <property type="match status" value="2"/>
</dbReference>
<proteinExistence type="predicted"/>
<dbReference type="AlphaFoldDB" id="A0A853EIM7"/>
<keyword evidence="2" id="KW-0479">Metal-binding</keyword>
<evidence type="ECO:0000313" key="7">
    <source>
        <dbReference type="EMBL" id="NYS68994.1"/>
    </source>
</evidence>
<dbReference type="SMART" id="SM00490">
    <property type="entry name" value="HELICc"/>
    <property type="match status" value="1"/>
</dbReference>